<evidence type="ECO:0000256" key="2">
    <source>
        <dbReference type="SAM" id="Phobius"/>
    </source>
</evidence>
<keyword evidence="4" id="KW-1185">Reference proteome</keyword>
<dbReference type="Proteomes" id="UP000198964">
    <property type="component" value="Unassembled WGS sequence"/>
</dbReference>
<name>A0A1I2KFM8_9BACT</name>
<dbReference type="AlphaFoldDB" id="A0A1I2KFM8"/>
<protein>
    <submittedName>
        <fullName evidence="3">Uncharacterized protein</fullName>
    </submittedName>
</protein>
<organism evidence="3 4">
    <name type="scientific">Sunxiuqinia elliptica</name>
    <dbReference type="NCBI Taxonomy" id="655355"/>
    <lineage>
        <taxon>Bacteria</taxon>
        <taxon>Pseudomonadati</taxon>
        <taxon>Bacteroidota</taxon>
        <taxon>Bacteroidia</taxon>
        <taxon>Marinilabiliales</taxon>
        <taxon>Prolixibacteraceae</taxon>
        <taxon>Sunxiuqinia</taxon>
    </lineage>
</organism>
<dbReference type="EMBL" id="FONW01000011">
    <property type="protein sequence ID" value="SFF64047.1"/>
    <property type="molecule type" value="Genomic_DNA"/>
</dbReference>
<reference evidence="3 4" key="1">
    <citation type="submission" date="2016-10" db="EMBL/GenBank/DDBJ databases">
        <authorList>
            <person name="de Groot N.N."/>
        </authorList>
    </citation>
    <scope>NUCLEOTIDE SEQUENCE [LARGE SCALE GENOMIC DNA]</scope>
    <source>
        <strain evidence="3 4">CGMCC 1.9156</strain>
    </source>
</reference>
<keyword evidence="2" id="KW-0812">Transmembrane</keyword>
<dbReference type="STRING" id="655355.SAMN05216283_111106"/>
<keyword evidence="1" id="KW-0175">Coiled coil</keyword>
<accession>A0A1I2KFM8</accession>
<evidence type="ECO:0000313" key="4">
    <source>
        <dbReference type="Proteomes" id="UP000198964"/>
    </source>
</evidence>
<feature type="transmembrane region" description="Helical" evidence="2">
    <location>
        <begin position="14"/>
        <end position="35"/>
    </location>
</feature>
<feature type="coiled-coil region" evidence="1">
    <location>
        <begin position="70"/>
        <end position="141"/>
    </location>
</feature>
<keyword evidence="2" id="KW-1133">Transmembrane helix</keyword>
<proteinExistence type="predicted"/>
<evidence type="ECO:0000313" key="3">
    <source>
        <dbReference type="EMBL" id="SFF64047.1"/>
    </source>
</evidence>
<evidence type="ECO:0000256" key="1">
    <source>
        <dbReference type="SAM" id="Coils"/>
    </source>
</evidence>
<sequence>MEDNIMDNTRKKQLGIIVTAVVVVILAAIGTIYVYTQKQSEVENLVSENSNLSELIENRDSVVNEMVTAFNDIENNLKFIKEKRKQLSIEQNKEGNIDRKQAILDDIALMNKMLEESSKHIDQLEKKLKNSGIKLSGFQQKIAALSKTVNDQNSEMVELRRIIEEKDVMVADLNEKVETMEFEIAKQADTLANKLNIIDQKNEELNTAHIAYGTYKELKEKGLLTKEGGFLWIGKNKTIQEDFDDEYFTELNIQETKTIPLHSKKATIISEHPADSYTFVEEDGQVSYLQINNPEEFWKISKYAVIEVK</sequence>
<gene>
    <name evidence="3" type="ORF">SAMN05216283_111106</name>
</gene>
<keyword evidence="2" id="KW-0472">Membrane</keyword>